<evidence type="ECO:0000256" key="7">
    <source>
        <dbReference type="ARBA" id="ARBA00022691"/>
    </source>
</evidence>
<dbReference type="AlphaFoldDB" id="A0A6V7Y6K5"/>
<comment type="function">
    <text evidence="11">Catalyzes the post-translational methylation of isoprenylated C-terminal cysteine residues.</text>
</comment>
<dbReference type="PANTHER" id="PTHR12714">
    <property type="entry name" value="PROTEIN-S ISOPRENYLCYSTEINE O-METHYLTRANSFERASE"/>
    <property type="match status" value="1"/>
</dbReference>
<keyword evidence="10 13" id="KW-0472">Membrane</keyword>
<dbReference type="EC" id="2.1.1.100" evidence="4 13"/>
<gene>
    <name evidence="14" type="ORF">MENT_LOCUS61010</name>
</gene>
<comment type="subcellular location">
    <subcellularLocation>
        <location evidence="13">Endoplasmic reticulum membrane</location>
        <topology evidence="13">Multi-pass membrane protein</topology>
    </subcellularLocation>
    <subcellularLocation>
        <location evidence="2">Membrane</location>
        <topology evidence="2">Multi-pass membrane protein</topology>
    </subcellularLocation>
</comment>
<proteinExistence type="inferred from homology"/>
<dbReference type="Proteomes" id="UP000580250">
    <property type="component" value="Unassembled WGS sequence"/>
</dbReference>
<evidence type="ECO:0000256" key="13">
    <source>
        <dbReference type="RuleBase" id="RU362022"/>
    </source>
</evidence>
<evidence type="ECO:0000256" key="5">
    <source>
        <dbReference type="ARBA" id="ARBA00022603"/>
    </source>
</evidence>
<dbReference type="Pfam" id="PF04140">
    <property type="entry name" value="ICMT"/>
    <property type="match status" value="1"/>
</dbReference>
<keyword evidence="13" id="KW-0256">Endoplasmic reticulum</keyword>
<dbReference type="GO" id="GO:0004671">
    <property type="term" value="F:protein C-terminal S-isoprenylcysteine carboxyl O-methyltransferase activity"/>
    <property type="evidence" value="ECO:0007669"/>
    <property type="project" value="UniProtKB-EC"/>
</dbReference>
<dbReference type="EMBL" id="CAJEWN010003269">
    <property type="protein sequence ID" value="CAD2207101.1"/>
    <property type="molecule type" value="Genomic_DNA"/>
</dbReference>
<dbReference type="PROSITE" id="PS51564">
    <property type="entry name" value="SAM_ICMT"/>
    <property type="match status" value="1"/>
</dbReference>
<keyword evidence="7 13" id="KW-0949">S-adenosyl-L-methionine</keyword>
<dbReference type="InterPro" id="IPR025770">
    <property type="entry name" value="PPMT_MeTrfase"/>
</dbReference>
<protein>
    <recommendedName>
        <fullName evidence="12 13">Protein-S-isoprenylcysteine O-methyltransferase</fullName>
        <ecNumber evidence="4 13">2.1.1.100</ecNumber>
    </recommendedName>
</protein>
<comment type="caution">
    <text evidence="13">Lacks conserved residue(s) required for the propagation of feature annotation.</text>
</comment>
<evidence type="ECO:0000313" key="15">
    <source>
        <dbReference type="Proteomes" id="UP000580250"/>
    </source>
</evidence>
<feature type="transmembrane region" description="Helical" evidence="13">
    <location>
        <begin position="31"/>
        <end position="54"/>
    </location>
</feature>
<evidence type="ECO:0000256" key="2">
    <source>
        <dbReference type="ARBA" id="ARBA00004141"/>
    </source>
</evidence>
<evidence type="ECO:0000256" key="11">
    <source>
        <dbReference type="ARBA" id="ARBA00023572"/>
    </source>
</evidence>
<evidence type="ECO:0000256" key="3">
    <source>
        <dbReference type="ARBA" id="ARBA00009140"/>
    </source>
</evidence>
<keyword evidence="8 13" id="KW-0812">Transmembrane</keyword>
<comment type="caution">
    <text evidence="14">The sequence shown here is derived from an EMBL/GenBank/DDBJ whole genome shotgun (WGS) entry which is preliminary data.</text>
</comment>
<reference evidence="14 15" key="1">
    <citation type="submission" date="2020-08" db="EMBL/GenBank/DDBJ databases">
        <authorList>
            <person name="Koutsovoulos G."/>
            <person name="Danchin GJ E."/>
        </authorList>
    </citation>
    <scope>NUCLEOTIDE SEQUENCE [LARGE SCALE GENOMIC DNA]</scope>
</reference>
<comment type="catalytic activity">
    <reaction evidence="1 13">
        <text>[protein]-C-terminal S-[(2E,6E)-farnesyl]-L-cysteine + S-adenosyl-L-methionine = [protein]-C-terminal S-[(2E,6E)-farnesyl]-L-cysteine methyl ester + S-adenosyl-L-homocysteine</text>
        <dbReference type="Rhea" id="RHEA:21672"/>
        <dbReference type="Rhea" id="RHEA-COMP:12125"/>
        <dbReference type="Rhea" id="RHEA-COMP:12126"/>
        <dbReference type="ChEBI" id="CHEBI:57856"/>
        <dbReference type="ChEBI" id="CHEBI:59789"/>
        <dbReference type="ChEBI" id="CHEBI:90510"/>
        <dbReference type="ChEBI" id="CHEBI:90511"/>
        <dbReference type="EC" id="2.1.1.100"/>
    </reaction>
</comment>
<accession>A0A6V7Y6K5</accession>
<evidence type="ECO:0000256" key="6">
    <source>
        <dbReference type="ARBA" id="ARBA00022679"/>
    </source>
</evidence>
<sequence length="228" mass="26253">MYSSQAFLLGTVNAWAVKFIIDAFEKGRTDVITFCLYVILFGLFHFSEFLMTAYSNPDSLRPDSFLLNHSWLIGQQQCARGLNFGLVYGYFHTSFAAFYSPFVSLAGLILCILGEIFRKLAMCHASVGFTHQISFRRSRNHSLCTDGVYALVRHPGYMGWMMWSIGTQLVLCNPICVISYAIVSYRFFEERIYEEERYLIEFFAERYIAYQRFVPTGIPGISGYEPTH</sequence>
<evidence type="ECO:0000256" key="9">
    <source>
        <dbReference type="ARBA" id="ARBA00022989"/>
    </source>
</evidence>
<name>A0A6V7Y6K5_MELEN</name>
<evidence type="ECO:0000313" key="14">
    <source>
        <dbReference type="EMBL" id="CAD2207101.1"/>
    </source>
</evidence>
<evidence type="ECO:0000256" key="10">
    <source>
        <dbReference type="ARBA" id="ARBA00023136"/>
    </source>
</evidence>
<evidence type="ECO:0000256" key="8">
    <source>
        <dbReference type="ARBA" id="ARBA00022692"/>
    </source>
</evidence>
<organism evidence="14 15">
    <name type="scientific">Meloidogyne enterolobii</name>
    <name type="common">Root-knot nematode worm</name>
    <name type="synonym">Meloidogyne mayaguensis</name>
    <dbReference type="NCBI Taxonomy" id="390850"/>
    <lineage>
        <taxon>Eukaryota</taxon>
        <taxon>Metazoa</taxon>
        <taxon>Ecdysozoa</taxon>
        <taxon>Nematoda</taxon>
        <taxon>Chromadorea</taxon>
        <taxon>Rhabditida</taxon>
        <taxon>Tylenchina</taxon>
        <taxon>Tylenchomorpha</taxon>
        <taxon>Tylenchoidea</taxon>
        <taxon>Meloidogynidae</taxon>
        <taxon>Meloidogyninae</taxon>
        <taxon>Meloidogyne</taxon>
    </lineage>
</organism>
<dbReference type="PANTHER" id="PTHR12714:SF9">
    <property type="entry name" value="PROTEIN-S-ISOPRENYLCYSTEINE O-METHYLTRANSFERASE"/>
    <property type="match status" value="1"/>
</dbReference>
<dbReference type="GO" id="GO:0005789">
    <property type="term" value="C:endoplasmic reticulum membrane"/>
    <property type="evidence" value="ECO:0007669"/>
    <property type="project" value="UniProtKB-SubCell"/>
</dbReference>
<feature type="transmembrane region" description="Helical" evidence="13">
    <location>
        <begin position="90"/>
        <end position="113"/>
    </location>
</feature>
<dbReference type="OrthoDB" id="422086at2759"/>
<evidence type="ECO:0000256" key="1">
    <source>
        <dbReference type="ARBA" id="ARBA00001450"/>
    </source>
</evidence>
<keyword evidence="6" id="KW-0808">Transferase</keyword>
<evidence type="ECO:0000256" key="12">
    <source>
        <dbReference type="ARBA" id="ARBA00023656"/>
    </source>
</evidence>
<dbReference type="GO" id="GO:0032259">
    <property type="term" value="P:methylation"/>
    <property type="evidence" value="ECO:0007669"/>
    <property type="project" value="UniProtKB-KW"/>
</dbReference>
<dbReference type="InterPro" id="IPR007269">
    <property type="entry name" value="ICMT_MeTrfase"/>
</dbReference>
<dbReference type="Gene3D" id="1.20.120.1630">
    <property type="match status" value="1"/>
</dbReference>
<keyword evidence="9 13" id="KW-1133">Transmembrane helix</keyword>
<evidence type="ECO:0000256" key="4">
    <source>
        <dbReference type="ARBA" id="ARBA00012151"/>
    </source>
</evidence>
<comment type="similarity">
    <text evidence="3 13">Belongs to the class VI-like SAM-binding methyltransferase superfamily. Isoprenylcysteine carboxyl methyltransferase family.</text>
</comment>
<keyword evidence="5 13" id="KW-0489">Methyltransferase</keyword>